<keyword evidence="3" id="KW-0812">Transmembrane</keyword>
<feature type="transmembrane region" description="Helical" evidence="3">
    <location>
        <begin position="386"/>
        <end position="410"/>
    </location>
</feature>
<feature type="transmembrane region" description="Helical" evidence="3">
    <location>
        <begin position="327"/>
        <end position="353"/>
    </location>
</feature>
<dbReference type="OMA" id="PAYEMEI"/>
<accession>A0A913Z9T8</accession>
<dbReference type="Pfam" id="PF07690">
    <property type="entry name" value="MFS_1"/>
    <property type="match status" value="2"/>
</dbReference>
<dbReference type="InterPro" id="IPR036259">
    <property type="entry name" value="MFS_trans_sf"/>
</dbReference>
<evidence type="ECO:0000313" key="6">
    <source>
        <dbReference type="Proteomes" id="UP000887568"/>
    </source>
</evidence>
<feature type="transmembrane region" description="Helical" evidence="3">
    <location>
        <begin position="416"/>
        <end position="439"/>
    </location>
</feature>
<evidence type="ECO:0000259" key="4">
    <source>
        <dbReference type="PROSITE" id="PS50850"/>
    </source>
</evidence>
<reference evidence="5" key="1">
    <citation type="submission" date="2022-11" db="UniProtKB">
        <authorList>
            <consortium name="EnsemblMetazoa"/>
        </authorList>
    </citation>
    <scope>IDENTIFICATION</scope>
</reference>
<feature type="transmembrane region" description="Helical" evidence="3">
    <location>
        <begin position="296"/>
        <end position="315"/>
    </location>
</feature>
<evidence type="ECO:0000256" key="3">
    <source>
        <dbReference type="SAM" id="Phobius"/>
    </source>
</evidence>
<proteinExistence type="predicted"/>
<evidence type="ECO:0000313" key="5">
    <source>
        <dbReference type="EnsemblMetazoa" id="XP_038048394.1"/>
    </source>
</evidence>
<dbReference type="PANTHER" id="PTHR11360:SF172">
    <property type="entry name" value="MAJOR FACILITATOR SUPERFAMILY (MFS) PROFILE DOMAIN-CONTAINING PROTEIN"/>
    <property type="match status" value="1"/>
</dbReference>
<feature type="compositionally biased region" description="Basic and acidic residues" evidence="2">
    <location>
        <begin position="192"/>
        <end position="225"/>
    </location>
</feature>
<feature type="domain" description="Major facilitator superfamily (MFS) profile" evidence="4">
    <location>
        <begin position="1"/>
        <end position="442"/>
    </location>
</feature>
<dbReference type="GO" id="GO:0008028">
    <property type="term" value="F:monocarboxylic acid transmembrane transporter activity"/>
    <property type="evidence" value="ECO:0007669"/>
    <property type="project" value="TreeGrafter"/>
</dbReference>
<dbReference type="RefSeq" id="XP_038048394.1">
    <property type="nucleotide sequence ID" value="XM_038192466.1"/>
</dbReference>
<keyword evidence="6" id="KW-1185">Reference proteome</keyword>
<feature type="transmembrane region" description="Helical" evidence="3">
    <location>
        <begin position="102"/>
        <end position="125"/>
    </location>
</feature>
<sequence length="496" mass="53234">MLSQTRWRLLIVCAVFMQVLIAVGPLYSYSVFLVPLQTEFQSSAVLTGWVGSLGSALLCCISPLVAVIAWKIGTARVVFLGTILTAAGYLATSFISSLAQGYLTFSLMAGIGAGFMNCGSVNLLLEWFIGQSNACRSTAAASTGTSVGVMVFGPLLNTLTASYGWRNCFRILSGIMLTLGLLTALPFLKPPEKRKGQQADETDVKVETPPRDKAEQSGESHEDPRQGVTDLKTCGGLDSEDPDRKKRSRMKFFCEMVLNVEVWLWVSAITMAQLGWSFVIINYTSFLEGLELSTENISLALTVSGAAEVSGKIVIAIIGDRLPFLKLYVSVVALIVAAMVSGFLTLCSTFWSIIVMSIVWGYCRGTIFGVAMAAALELFKMYGPGAVAAICLLGFGTGVLIGSPITGVFYDQTGSYTLSLFAVVASFGLSTLCTVLIPIKRKFATRCCRKASENTENNSADEAKVDPAVPIVETRSVGISNPAYEIEMYSVKSNAK</sequence>
<dbReference type="InterPro" id="IPR011701">
    <property type="entry name" value="MFS"/>
</dbReference>
<comment type="subcellular location">
    <subcellularLocation>
        <location evidence="1">Membrane</location>
        <topology evidence="1">Multi-pass membrane protein</topology>
    </subcellularLocation>
</comment>
<dbReference type="GeneID" id="119722387"/>
<feature type="transmembrane region" description="Helical" evidence="3">
    <location>
        <begin position="169"/>
        <end position="188"/>
    </location>
</feature>
<organism evidence="5 6">
    <name type="scientific">Patiria miniata</name>
    <name type="common">Bat star</name>
    <name type="synonym">Asterina miniata</name>
    <dbReference type="NCBI Taxonomy" id="46514"/>
    <lineage>
        <taxon>Eukaryota</taxon>
        <taxon>Metazoa</taxon>
        <taxon>Echinodermata</taxon>
        <taxon>Eleutherozoa</taxon>
        <taxon>Asterozoa</taxon>
        <taxon>Asteroidea</taxon>
        <taxon>Valvatacea</taxon>
        <taxon>Valvatida</taxon>
        <taxon>Asterinidae</taxon>
        <taxon>Patiria</taxon>
    </lineage>
</organism>
<feature type="transmembrane region" description="Helical" evidence="3">
    <location>
        <begin position="77"/>
        <end position="96"/>
    </location>
</feature>
<dbReference type="AlphaFoldDB" id="A0A913Z9T8"/>
<feature type="transmembrane region" description="Helical" evidence="3">
    <location>
        <begin position="49"/>
        <end position="70"/>
    </location>
</feature>
<evidence type="ECO:0000256" key="2">
    <source>
        <dbReference type="SAM" id="MobiDB-lite"/>
    </source>
</evidence>
<dbReference type="PROSITE" id="PS50850">
    <property type="entry name" value="MFS"/>
    <property type="match status" value="1"/>
</dbReference>
<feature type="region of interest" description="Disordered" evidence="2">
    <location>
        <begin position="192"/>
        <end position="244"/>
    </location>
</feature>
<dbReference type="EnsemblMetazoa" id="XM_038192466.1">
    <property type="protein sequence ID" value="XP_038048394.1"/>
    <property type="gene ID" value="LOC119722387"/>
</dbReference>
<evidence type="ECO:0000256" key="1">
    <source>
        <dbReference type="ARBA" id="ARBA00004141"/>
    </source>
</evidence>
<name>A0A913Z9T8_PATMI</name>
<dbReference type="OrthoDB" id="6499973at2759"/>
<dbReference type="PANTHER" id="PTHR11360">
    <property type="entry name" value="MONOCARBOXYLATE TRANSPORTER"/>
    <property type="match status" value="1"/>
</dbReference>
<feature type="transmembrane region" description="Helical" evidence="3">
    <location>
        <begin position="137"/>
        <end position="157"/>
    </location>
</feature>
<dbReference type="Proteomes" id="UP000887568">
    <property type="component" value="Unplaced"/>
</dbReference>
<feature type="transmembrane region" description="Helical" evidence="3">
    <location>
        <begin position="359"/>
        <end position="379"/>
    </location>
</feature>
<protein>
    <recommendedName>
        <fullName evidence="4">Major facilitator superfamily (MFS) profile domain-containing protein</fullName>
    </recommendedName>
</protein>
<dbReference type="Gene3D" id="1.20.1250.20">
    <property type="entry name" value="MFS general substrate transporter like domains"/>
    <property type="match status" value="2"/>
</dbReference>
<feature type="transmembrane region" description="Helical" evidence="3">
    <location>
        <begin position="252"/>
        <end position="276"/>
    </location>
</feature>
<feature type="transmembrane region" description="Helical" evidence="3">
    <location>
        <begin position="7"/>
        <end position="29"/>
    </location>
</feature>
<dbReference type="GO" id="GO:0016020">
    <property type="term" value="C:membrane"/>
    <property type="evidence" value="ECO:0007669"/>
    <property type="project" value="UniProtKB-SubCell"/>
</dbReference>
<dbReference type="InterPro" id="IPR050327">
    <property type="entry name" value="Proton-linked_MCT"/>
</dbReference>
<dbReference type="InterPro" id="IPR020846">
    <property type="entry name" value="MFS_dom"/>
</dbReference>
<keyword evidence="3" id="KW-1133">Transmembrane helix</keyword>
<dbReference type="SUPFAM" id="SSF103473">
    <property type="entry name" value="MFS general substrate transporter"/>
    <property type="match status" value="1"/>
</dbReference>
<keyword evidence="3" id="KW-0472">Membrane</keyword>